<dbReference type="GO" id="GO:0005634">
    <property type="term" value="C:nucleus"/>
    <property type="evidence" value="ECO:0007669"/>
    <property type="project" value="TreeGrafter"/>
</dbReference>
<evidence type="ECO:0000256" key="4">
    <source>
        <dbReference type="ARBA" id="ARBA00005975"/>
    </source>
</evidence>
<dbReference type="Proteomes" id="UP001230051">
    <property type="component" value="Unassembled WGS sequence"/>
</dbReference>
<comment type="caution">
    <text evidence="10">The sequence shown here is derived from an EMBL/GenBank/DDBJ whole genome shotgun (WGS) entry which is preliminary data.</text>
</comment>
<organism evidence="10 11">
    <name type="scientific">Acipenser oxyrinchus oxyrinchus</name>
    <dbReference type="NCBI Taxonomy" id="40147"/>
    <lineage>
        <taxon>Eukaryota</taxon>
        <taxon>Metazoa</taxon>
        <taxon>Chordata</taxon>
        <taxon>Craniata</taxon>
        <taxon>Vertebrata</taxon>
        <taxon>Euteleostomi</taxon>
        <taxon>Actinopterygii</taxon>
        <taxon>Chondrostei</taxon>
        <taxon>Acipenseriformes</taxon>
        <taxon>Acipenseridae</taxon>
        <taxon>Acipenser</taxon>
    </lineage>
</organism>
<dbReference type="EMBL" id="JAGXEW010000016">
    <property type="protein sequence ID" value="KAK1163005.1"/>
    <property type="molecule type" value="Genomic_DNA"/>
</dbReference>
<evidence type="ECO:0000256" key="2">
    <source>
        <dbReference type="ARBA" id="ARBA00004414"/>
    </source>
</evidence>
<keyword evidence="11" id="KW-1185">Reference proteome</keyword>
<gene>
    <name evidence="10" type="ORF">AOXY_G18033</name>
</gene>
<evidence type="ECO:0000313" key="10">
    <source>
        <dbReference type="EMBL" id="KAK1163005.1"/>
    </source>
</evidence>
<evidence type="ECO:0000313" key="11">
    <source>
        <dbReference type="Proteomes" id="UP001230051"/>
    </source>
</evidence>
<keyword evidence="8" id="KW-1133">Transmembrane helix</keyword>
<keyword evidence="8" id="KW-0812">Transmembrane</keyword>
<dbReference type="GO" id="GO:0008270">
    <property type="term" value="F:zinc ion binding"/>
    <property type="evidence" value="ECO:0007669"/>
    <property type="project" value="TreeGrafter"/>
</dbReference>
<dbReference type="PROSITE" id="PS51837">
    <property type="entry name" value="LITAF"/>
    <property type="match status" value="1"/>
</dbReference>
<evidence type="ECO:0000259" key="9">
    <source>
        <dbReference type="PROSITE" id="PS51837"/>
    </source>
</evidence>
<comment type="similarity">
    <text evidence="4">Belongs to the CDIP1/LITAF family.</text>
</comment>
<keyword evidence="6" id="KW-0862">Zinc</keyword>
<feature type="transmembrane region" description="Helical" evidence="8">
    <location>
        <begin position="187"/>
        <end position="209"/>
    </location>
</feature>
<evidence type="ECO:0000256" key="1">
    <source>
        <dbReference type="ARBA" id="ARBA00004125"/>
    </source>
</evidence>
<proteinExistence type="inferred from homology"/>
<accession>A0AAD8FZG9</accession>
<comment type="subcellular location">
    <subcellularLocation>
        <location evidence="1">Endosome membrane</location>
        <topology evidence="1">Peripheral membrane protein</topology>
        <orientation evidence="1">Cytoplasmic side</orientation>
    </subcellularLocation>
    <subcellularLocation>
        <location evidence="2">Late endosome membrane</location>
    </subcellularLocation>
    <subcellularLocation>
        <location evidence="3">Lysosome membrane</location>
        <topology evidence="3">Peripheral membrane protein</topology>
        <orientation evidence="3">Cytoplasmic side</orientation>
    </subcellularLocation>
</comment>
<dbReference type="Pfam" id="PF10601">
    <property type="entry name" value="zf-LITAF-like"/>
    <property type="match status" value="1"/>
</dbReference>
<dbReference type="GO" id="GO:0098560">
    <property type="term" value="C:cytoplasmic side of late endosome membrane"/>
    <property type="evidence" value="ECO:0007669"/>
    <property type="project" value="TreeGrafter"/>
</dbReference>
<protein>
    <recommendedName>
        <fullName evidence="9">LITAF domain-containing protein</fullName>
    </recommendedName>
</protein>
<feature type="domain" description="LITAF" evidence="9">
    <location>
        <begin position="149"/>
        <end position="233"/>
    </location>
</feature>
<dbReference type="SMART" id="SM00714">
    <property type="entry name" value="LITAF"/>
    <property type="match status" value="1"/>
</dbReference>
<dbReference type="InterPro" id="IPR037519">
    <property type="entry name" value="LITAF_fam"/>
</dbReference>
<dbReference type="InterPro" id="IPR006629">
    <property type="entry name" value="LITAF"/>
</dbReference>
<keyword evidence="7 8" id="KW-0472">Membrane</keyword>
<evidence type="ECO:0000256" key="3">
    <source>
        <dbReference type="ARBA" id="ARBA00004630"/>
    </source>
</evidence>
<evidence type="ECO:0000256" key="5">
    <source>
        <dbReference type="ARBA" id="ARBA00022723"/>
    </source>
</evidence>
<evidence type="ECO:0000256" key="7">
    <source>
        <dbReference type="ARBA" id="ARBA00023136"/>
    </source>
</evidence>
<evidence type="ECO:0000256" key="6">
    <source>
        <dbReference type="ARBA" id="ARBA00022833"/>
    </source>
</evidence>
<dbReference type="PANTHER" id="PTHR23292">
    <property type="entry name" value="LIPOPOLYSACCHARIDE-INDUCED TUMOR NECROSIS FACTOR-ALPHA FACTOR"/>
    <property type="match status" value="1"/>
</dbReference>
<keyword evidence="5" id="KW-0479">Metal-binding</keyword>
<dbReference type="AlphaFoldDB" id="A0AAD8FZG9"/>
<dbReference type="PANTHER" id="PTHR23292:SF46">
    <property type="entry name" value="LIPOPOLYSACCHARIDE-INDUCED TUMOR NECROSIS FACTOR-ALPHA FACTOR HOMOLOG"/>
    <property type="match status" value="1"/>
</dbReference>
<reference evidence="10" key="1">
    <citation type="submission" date="2022-02" db="EMBL/GenBank/DDBJ databases">
        <title>Atlantic sturgeon de novo genome assembly.</title>
        <authorList>
            <person name="Stock M."/>
            <person name="Klopp C."/>
            <person name="Guiguen Y."/>
            <person name="Cabau C."/>
            <person name="Parinello H."/>
            <person name="Santidrian Yebra-Pimentel E."/>
            <person name="Kuhl H."/>
            <person name="Dirks R.P."/>
            <person name="Guessner J."/>
            <person name="Wuertz S."/>
            <person name="Du K."/>
            <person name="Schartl M."/>
        </authorList>
    </citation>
    <scope>NUCLEOTIDE SEQUENCE</scope>
    <source>
        <strain evidence="10">STURGEONOMICS-FGT-2020</strain>
        <tissue evidence="10">Whole blood</tissue>
    </source>
</reference>
<name>A0AAD8FZG9_ACIOX</name>
<dbReference type="GO" id="GO:0098574">
    <property type="term" value="C:cytoplasmic side of lysosomal membrane"/>
    <property type="evidence" value="ECO:0007669"/>
    <property type="project" value="TreeGrafter"/>
</dbReference>
<evidence type="ECO:0000256" key="8">
    <source>
        <dbReference type="SAM" id="Phobius"/>
    </source>
</evidence>
<sequence length="234" mass="25971">MTRGVWYVRLDDLNEGVFLSERQEGTQRKPIFRVFSCCLIPADFVVLFGRSRTGENMASAPPMDATTPLTGPMPPSYDDTMKGSFPQYPPNPGYPPQGPEMGMLNQPAYPVQPPHPVYPPQGPDMGKLNQPPYPVQPMQPPVNNQVVSMQTIVVQPSVIFRDQPVQMNCPACQQLIVTRLEYTSGTLTWLLCGGIAIVGCLYGCCLIPFCIDGAKDVNHWCPNCNRVIGHHRRL</sequence>